<keyword evidence="3" id="KW-0804">Transcription</keyword>
<evidence type="ECO:0000313" key="6">
    <source>
        <dbReference type="Proteomes" id="UP001494902"/>
    </source>
</evidence>
<dbReference type="InterPro" id="IPR011711">
    <property type="entry name" value="GntR_C"/>
</dbReference>
<keyword evidence="1" id="KW-0805">Transcription regulation</keyword>
<dbReference type="PANTHER" id="PTHR43537:SF5">
    <property type="entry name" value="UXU OPERON TRANSCRIPTIONAL REGULATOR"/>
    <property type="match status" value="1"/>
</dbReference>
<dbReference type="InterPro" id="IPR008920">
    <property type="entry name" value="TF_FadR/GntR_C"/>
</dbReference>
<dbReference type="Pfam" id="PF07729">
    <property type="entry name" value="FCD"/>
    <property type="match status" value="1"/>
</dbReference>
<dbReference type="Gene3D" id="1.20.120.530">
    <property type="entry name" value="GntR ligand-binding domain-like"/>
    <property type="match status" value="1"/>
</dbReference>
<dbReference type="InterPro" id="IPR000524">
    <property type="entry name" value="Tscrpt_reg_HTH_GntR"/>
</dbReference>
<evidence type="ECO:0000259" key="4">
    <source>
        <dbReference type="PROSITE" id="PS50949"/>
    </source>
</evidence>
<evidence type="ECO:0000256" key="2">
    <source>
        <dbReference type="ARBA" id="ARBA00023125"/>
    </source>
</evidence>
<dbReference type="RefSeq" id="WP_349300298.1">
    <property type="nucleotide sequence ID" value="NZ_JBEDNQ010000010.1"/>
</dbReference>
<evidence type="ECO:0000256" key="1">
    <source>
        <dbReference type="ARBA" id="ARBA00023015"/>
    </source>
</evidence>
<evidence type="ECO:0000313" key="5">
    <source>
        <dbReference type="EMBL" id="MEQ3553226.1"/>
    </source>
</evidence>
<dbReference type="InterPro" id="IPR036388">
    <property type="entry name" value="WH-like_DNA-bd_sf"/>
</dbReference>
<evidence type="ECO:0000256" key="3">
    <source>
        <dbReference type="ARBA" id="ARBA00023163"/>
    </source>
</evidence>
<dbReference type="Gene3D" id="1.10.10.10">
    <property type="entry name" value="Winged helix-like DNA-binding domain superfamily/Winged helix DNA-binding domain"/>
    <property type="match status" value="1"/>
</dbReference>
<dbReference type="Pfam" id="PF00392">
    <property type="entry name" value="GntR"/>
    <property type="match status" value="1"/>
</dbReference>
<dbReference type="Proteomes" id="UP001494902">
    <property type="component" value="Unassembled WGS sequence"/>
</dbReference>
<sequence>MAEQLRTTSVVDAVEEAVRHRILMGEDAPGATVTEVAVASRFGVGRPTAKAAVDRLVADGLLVRDGRRGSVVAEMGPDDVADLYDSRLVIERHVHGRLADAAHVPADATLANTALRHGATLSDAALVVASDVDFHRALIVADGSSRLQRMHSALMAEAHVCMARVQANQLLRAEVIADEHDTILRRIGAGDRPGAEAATELHLRHARDKLRDMITGSAAPVAGQ</sequence>
<dbReference type="SUPFAM" id="SSF46785">
    <property type="entry name" value="Winged helix' DNA-binding domain"/>
    <property type="match status" value="1"/>
</dbReference>
<feature type="domain" description="HTH gntR-type" evidence="4">
    <location>
        <begin position="8"/>
        <end position="75"/>
    </location>
</feature>
<name>A0ABV1KFJ1_9PSEU</name>
<dbReference type="SMART" id="SM00895">
    <property type="entry name" value="FCD"/>
    <property type="match status" value="1"/>
</dbReference>
<organism evidence="5 6">
    <name type="scientific">Pseudonocardia nematodicida</name>
    <dbReference type="NCBI Taxonomy" id="1206997"/>
    <lineage>
        <taxon>Bacteria</taxon>
        <taxon>Bacillati</taxon>
        <taxon>Actinomycetota</taxon>
        <taxon>Actinomycetes</taxon>
        <taxon>Pseudonocardiales</taxon>
        <taxon>Pseudonocardiaceae</taxon>
        <taxon>Pseudonocardia</taxon>
    </lineage>
</organism>
<dbReference type="PANTHER" id="PTHR43537">
    <property type="entry name" value="TRANSCRIPTIONAL REGULATOR, GNTR FAMILY"/>
    <property type="match status" value="1"/>
</dbReference>
<gene>
    <name evidence="5" type="ORF">WIS52_22380</name>
</gene>
<accession>A0ABV1KFJ1</accession>
<dbReference type="SMART" id="SM00345">
    <property type="entry name" value="HTH_GNTR"/>
    <property type="match status" value="1"/>
</dbReference>
<protein>
    <submittedName>
        <fullName evidence="5">GntR family transcriptional regulator</fullName>
    </submittedName>
</protein>
<keyword evidence="2" id="KW-0238">DNA-binding</keyword>
<keyword evidence="6" id="KW-1185">Reference proteome</keyword>
<proteinExistence type="predicted"/>
<dbReference type="PROSITE" id="PS50949">
    <property type="entry name" value="HTH_GNTR"/>
    <property type="match status" value="1"/>
</dbReference>
<comment type="caution">
    <text evidence="5">The sequence shown here is derived from an EMBL/GenBank/DDBJ whole genome shotgun (WGS) entry which is preliminary data.</text>
</comment>
<dbReference type="EMBL" id="JBEDNQ010000010">
    <property type="protein sequence ID" value="MEQ3553226.1"/>
    <property type="molecule type" value="Genomic_DNA"/>
</dbReference>
<dbReference type="InterPro" id="IPR036390">
    <property type="entry name" value="WH_DNA-bd_sf"/>
</dbReference>
<reference evidence="5 6" key="1">
    <citation type="submission" date="2024-03" db="EMBL/GenBank/DDBJ databases">
        <title>Draft genome sequence of Pseudonocardia nematodicida JCM 31783.</title>
        <authorList>
            <person name="Butdee W."/>
            <person name="Duangmal K."/>
        </authorList>
    </citation>
    <scope>NUCLEOTIDE SEQUENCE [LARGE SCALE GENOMIC DNA]</scope>
    <source>
        <strain evidence="5 6">JCM 31783</strain>
    </source>
</reference>
<dbReference type="SUPFAM" id="SSF48008">
    <property type="entry name" value="GntR ligand-binding domain-like"/>
    <property type="match status" value="1"/>
</dbReference>